<reference evidence="2 3" key="1">
    <citation type="journal article" date="2003" name="Proc. Natl. Acad. Sci. U.S.A.">
        <title>Genome sequence of the cyanobacterium Prochlorococcus marinus SS120, a nearly minimal oxyphototrophic genome.</title>
        <authorList>
            <person name="Dufresne A."/>
            <person name="Salanoubat M."/>
            <person name="Partensky F."/>
            <person name="Artiguenave F."/>
            <person name="Axmann I.M."/>
            <person name="Barbe V."/>
            <person name="Duprat S."/>
            <person name="Galperin M.Y."/>
            <person name="Koonin E.V."/>
            <person name="Le Gall F."/>
            <person name="Makarova K.S."/>
            <person name="Ostrowski M."/>
            <person name="Oztas S."/>
            <person name="Robert C."/>
            <person name="Rogozin I.B."/>
            <person name="Scanlan D.J."/>
            <person name="Tandeau de Marsac N."/>
            <person name="Weissenbach J."/>
            <person name="Wincker P."/>
            <person name="Wolf Y.I."/>
            <person name="Hess W.R."/>
        </authorList>
    </citation>
    <scope>NUCLEOTIDE SEQUENCE [LARGE SCALE GENOMIC DNA]</scope>
    <source>
        <strain evidence="3">SARG / CCMP1375 / SS120</strain>
    </source>
</reference>
<feature type="transmembrane region" description="Helical" evidence="1">
    <location>
        <begin position="17"/>
        <end position="39"/>
    </location>
</feature>
<evidence type="ECO:0000313" key="2">
    <source>
        <dbReference type="EMBL" id="AAP99695.1"/>
    </source>
</evidence>
<keyword evidence="3" id="KW-1185">Reference proteome</keyword>
<dbReference type="HOGENOM" id="CLU_199779_0_0_3"/>
<evidence type="ECO:0000256" key="1">
    <source>
        <dbReference type="SAM" id="Phobius"/>
    </source>
</evidence>
<proteinExistence type="predicted"/>
<evidence type="ECO:0000313" key="3">
    <source>
        <dbReference type="Proteomes" id="UP000001420"/>
    </source>
</evidence>
<name>Q7VCT9_PROMA</name>
<dbReference type="EMBL" id="AE017126">
    <property type="protein sequence ID" value="AAP99695.1"/>
    <property type="molecule type" value="Genomic_DNA"/>
</dbReference>
<dbReference type="OrthoDB" id="542485at2"/>
<dbReference type="Proteomes" id="UP000001420">
    <property type="component" value="Chromosome"/>
</dbReference>
<keyword evidence="1" id="KW-1133">Transmembrane helix</keyword>
<keyword evidence="1" id="KW-0472">Membrane</keyword>
<dbReference type="EnsemblBacteria" id="AAP99695">
    <property type="protein sequence ID" value="AAP99695"/>
    <property type="gene ID" value="Pro_0651"/>
</dbReference>
<dbReference type="KEGG" id="pma:Pro_0651"/>
<dbReference type="AlphaFoldDB" id="Q7VCT9"/>
<dbReference type="PATRIC" id="fig|167539.5.peg.676"/>
<organism evidence="2 3">
    <name type="scientific">Prochlorococcus marinus (strain SARG / CCMP1375 / SS120)</name>
    <dbReference type="NCBI Taxonomy" id="167539"/>
    <lineage>
        <taxon>Bacteria</taxon>
        <taxon>Bacillati</taxon>
        <taxon>Cyanobacteriota</taxon>
        <taxon>Cyanophyceae</taxon>
        <taxon>Synechococcales</taxon>
        <taxon>Prochlorococcaceae</taxon>
        <taxon>Prochlorococcus</taxon>
    </lineage>
</organism>
<sequence>MASNSLGYEFLSPSQPLGILILVVGAIFTSMIILIFINASQDKESSMDRKRKKLAKDEQSKKIARLYPKKKQN</sequence>
<protein>
    <submittedName>
        <fullName evidence="2">Uncharacterized protein</fullName>
    </submittedName>
</protein>
<accession>Q7VCT9</accession>
<gene>
    <name evidence="2" type="ordered locus">Pro_0651</name>
</gene>
<keyword evidence="1" id="KW-0812">Transmembrane</keyword>